<sequence>MILGSILGICCLAWAGVAAWAVIAVCRYDIEKDRTGKQALKVVGLLAITLSSYLVLASAGGQDWEGTRFKRLMKDFLETEDLSGISDRRSDFYKPGLDYTEWLYFRAPQTKIEEIIRRLNFRLMNEGSPGQGFELTKFDSAPLLPPEEDAFVYFRVCPRNNDIQYILTDRSKTQVWFVSADS</sequence>
<evidence type="ECO:0008006" key="4">
    <source>
        <dbReference type="Google" id="ProtNLM"/>
    </source>
</evidence>
<proteinExistence type="predicted"/>
<keyword evidence="1" id="KW-0812">Transmembrane</keyword>
<accession>A0ABT3G7F2</accession>
<keyword evidence="1" id="KW-0472">Membrane</keyword>
<dbReference type="EMBL" id="JAPDDR010000009">
    <property type="protein sequence ID" value="MCW1915557.1"/>
    <property type="molecule type" value="Genomic_DNA"/>
</dbReference>
<feature type="transmembrane region" description="Helical" evidence="1">
    <location>
        <begin position="42"/>
        <end position="61"/>
    </location>
</feature>
<name>A0ABT3G7F2_9BACT</name>
<reference evidence="2" key="1">
    <citation type="submission" date="2022-10" db="EMBL/GenBank/DDBJ databases">
        <title>Luteolibacter sp. GHJ8, whole genome shotgun sequencing project.</title>
        <authorList>
            <person name="Zhao G."/>
            <person name="Shen L."/>
        </authorList>
    </citation>
    <scope>NUCLEOTIDE SEQUENCE</scope>
    <source>
        <strain evidence="2">GHJ8</strain>
    </source>
</reference>
<dbReference type="Proteomes" id="UP001165653">
    <property type="component" value="Unassembled WGS sequence"/>
</dbReference>
<feature type="transmembrane region" description="Helical" evidence="1">
    <location>
        <begin position="6"/>
        <end position="30"/>
    </location>
</feature>
<gene>
    <name evidence="2" type="ORF">OJ996_18365</name>
</gene>
<organism evidence="2 3">
    <name type="scientific">Luteolibacter rhizosphaerae</name>
    <dbReference type="NCBI Taxonomy" id="2989719"/>
    <lineage>
        <taxon>Bacteria</taxon>
        <taxon>Pseudomonadati</taxon>
        <taxon>Verrucomicrobiota</taxon>
        <taxon>Verrucomicrobiia</taxon>
        <taxon>Verrucomicrobiales</taxon>
        <taxon>Verrucomicrobiaceae</taxon>
        <taxon>Luteolibacter</taxon>
    </lineage>
</organism>
<keyword evidence="3" id="KW-1185">Reference proteome</keyword>
<evidence type="ECO:0000313" key="2">
    <source>
        <dbReference type="EMBL" id="MCW1915557.1"/>
    </source>
</evidence>
<keyword evidence="1" id="KW-1133">Transmembrane helix</keyword>
<evidence type="ECO:0000256" key="1">
    <source>
        <dbReference type="SAM" id="Phobius"/>
    </source>
</evidence>
<protein>
    <recommendedName>
        <fullName evidence="4">DUF4190 domain-containing protein</fullName>
    </recommendedName>
</protein>
<evidence type="ECO:0000313" key="3">
    <source>
        <dbReference type="Proteomes" id="UP001165653"/>
    </source>
</evidence>
<dbReference type="RefSeq" id="WP_264515108.1">
    <property type="nucleotide sequence ID" value="NZ_JAPDDR010000009.1"/>
</dbReference>
<comment type="caution">
    <text evidence="2">The sequence shown here is derived from an EMBL/GenBank/DDBJ whole genome shotgun (WGS) entry which is preliminary data.</text>
</comment>